<protein>
    <submittedName>
        <fullName evidence="2">Uncharacterized protein</fullName>
    </submittedName>
</protein>
<sequence>MTPYYPQLRSSRVGPGRTHRTAMAQSTSQDNTTSFATCLAGRDHGNPQNKLCMVLEGFQMKWAISYSVKMVQSLLLEVS</sequence>
<name>A0AAE1FH64_PETCI</name>
<evidence type="ECO:0000256" key="1">
    <source>
        <dbReference type="SAM" id="MobiDB-lite"/>
    </source>
</evidence>
<organism evidence="2 3">
    <name type="scientific">Petrolisthes cinctipes</name>
    <name type="common">Flat porcelain crab</name>
    <dbReference type="NCBI Taxonomy" id="88211"/>
    <lineage>
        <taxon>Eukaryota</taxon>
        <taxon>Metazoa</taxon>
        <taxon>Ecdysozoa</taxon>
        <taxon>Arthropoda</taxon>
        <taxon>Crustacea</taxon>
        <taxon>Multicrustacea</taxon>
        <taxon>Malacostraca</taxon>
        <taxon>Eumalacostraca</taxon>
        <taxon>Eucarida</taxon>
        <taxon>Decapoda</taxon>
        <taxon>Pleocyemata</taxon>
        <taxon>Anomura</taxon>
        <taxon>Galatheoidea</taxon>
        <taxon>Porcellanidae</taxon>
        <taxon>Petrolisthes</taxon>
    </lineage>
</organism>
<feature type="region of interest" description="Disordered" evidence="1">
    <location>
        <begin position="1"/>
        <end position="30"/>
    </location>
</feature>
<accession>A0AAE1FH64</accession>
<proteinExistence type="predicted"/>
<comment type="caution">
    <text evidence="2">The sequence shown here is derived from an EMBL/GenBank/DDBJ whole genome shotgun (WGS) entry which is preliminary data.</text>
</comment>
<reference evidence="2" key="1">
    <citation type="submission" date="2023-10" db="EMBL/GenBank/DDBJ databases">
        <title>Genome assemblies of two species of porcelain crab, Petrolisthes cinctipes and Petrolisthes manimaculis (Anomura: Porcellanidae).</title>
        <authorList>
            <person name="Angst P."/>
        </authorList>
    </citation>
    <scope>NUCLEOTIDE SEQUENCE</scope>
    <source>
        <strain evidence="2">PB745_01</strain>
        <tissue evidence="2">Gill</tissue>
    </source>
</reference>
<keyword evidence="3" id="KW-1185">Reference proteome</keyword>
<evidence type="ECO:0000313" key="3">
    <source>
        <dbReference type="Proteomes" id="UP001286313"/>
    </source>
</evidence>
<dbReference type="Proteomes" id="UP001286313">
    <property type="component" value="Unassembled WGS sequence"/>
</dbReference>
<evidence type="ECO:0000313" key="2">
    <source>
        <dbReference type="EMBL" id="KAK3873988.1"/>
    </source>
</evidence>
<gene>
    <name evidence="2" type="ORF">Pcinc_021043</name>
</gene>
<dbReference type="EMBL" id="JAWQEG010002154">
    <property type="protein sequence ID" value="KAK3873988.1"/>
    <property type="molecule type" value="Genomic_DNA"/>
</dbReference>
<dbReference type="AlphaFoldDB" id="A0AAE1FH64"/>